<evidence type="ECO:0000259" key="5">
    <source>
        <dbReference type="PROSITE" id="PS51722"/>
    </source>
</evidence>
<dbReference type="NCBIfam" id="TIGR00484">
    <property type="entry name" value="EF-G"/>
    <property type="match status" value="1"/>
</dbReference>
<dbReference type="InterPro" id="IPR035647">
    <property type="entry name" value="EFG_III/V"/>
</dbReference>
<dbReference type="CDD" id="cd04170">
    <property type="entry name" value="EF-G_bact"/>
    <property type="match status" value="1"/>
</dbReference>
<dbReference type="PANTHER" id="PTHR43261:SF6">
    <property type="entry name" value="ELONGATION FACTOR G-LIKE PROTEIN"/>
    <property type="match status" value="1"/>
</dbReference>
<evidence type="ECO:0000313" key="7">
    <source>
        <dbReference type="Proteomes" id="UP000318509"/>
    </source>
</evidence>
<dbReference type="InterPro" id="IPR020568">
    <property type="entry name" value="Ribosomal_Su5_D2-typ_SF"/>
</dbReference>
<dbReference type="Gene3D" id="3.40.50.300">
    <property type="entry name" value="P-loop containing nucleotide triphosphate hydrolases"/>
    <property type="match status" value="1"/>
</dbReference>
<dbReference type="SMART" id="SM00838">
    <property type="entry name" value="EFG_C"/>
    <property type="match status" value="1"/>
</dbReference>
<dbReference type="InterPro" id="IPR004540">
    <property type="entry name" value="Transl_elong_EFG/EF2"/>
</dbReference>
<keyword evidence="2" id="KW-0547">Nucleotide-binding</keyword>
<feature type="domain" description="Tr-type G" evidence="5">
    <location>
        <begin position="7"/>
        <end position="277"/>
    </location>
</feature>
<dbReference type="InterPro" id="IPR041095">
    <property type="entry name" value="EFG_II"/>
</dbReference>
<dbReference type="InterPro" id="IPR009000">
    <property type="entry name" value="Transl_B-barrel_sf"/>
</dbReference>
<dbReference type="PRINTS" id="PR00315">
    <property type="entry name" value="ELONGATNFCT"/>
</dbReference>
<dbReference type="InterPro" id="IPR053905">
    <property type="entry name" value="EF-G-like_DII"/>
</dbReference>
<dbReference type="GO" id="GO:0003746">
    <property type="term" value="F:translation elongation factor activity"/>
    <property type="evidence" value="ECO:0007669"/>
    <property type="project" value="UniProtKB-UniRule"/>
</dbReference>
<dbReference type="InterPro" id="IPR009022">
    <property type="entry name" value="EFG_III"/>
</dbReference>
<dbReference type="Pfam" id="PF22042">
    <property type="entry name" value="EF-G_D2"/>
    <property type="match status" value="1"/>
</dbReference>
<reference evidence="6 7" key="1">
    <citation type="journal article" date="2019" name="Nat. Microbiol.">
        <title>Mediterranean grassland soil C-N compound turnover is dependent on rainfall and depth, and is mediated by genomically divergent microorganisms.</title>
        <authorList>
            <person name="Diamond S."/>
            <person name="Andeer P.F."/>
            <person name="Li Z."/>
            <person name="Crits-Christoph A."/>
            <person name="Burstein D."/>
            <person name="Anantharaman K."/>
            <person name="Lane K.R."/>
            <person name="Thomas B.C."/>
            <person name="Pan C."/>
            <person name="Northen T.R."/>
            <person name="Banfield J.F."/>
        </authorList>
    </citation>
    <scope>NUCLEOTIDE SEQUENCE [LARGE SCALE GENOMIC DNA]</scope>
    <source>
        <strain evidence="6">NP_3</strain>
    </source>
</reference>
<evidence type="ECO:0000256" key="3">
    <source>
        <dbReference type="ARBA" id="ARBA00023134"/>
    </source>
</evidence>
<dbReference type="PROSITE" id="PS51722">
    <property type="entry name" value="G_TR_2"/>
    <property type="match status" value="1"/>
</dbReference>
<dbReference type="CDD" id="cd04088">
    <property type="entry name" value="EFG_mtEFG_II"/>
    <property type="match status" value="1"/>
</dbReference>
<dbReference type="NCBIfam" id="NF009381">
    <property type="entry name" value="PRK12740.1-5"/>
    <property type="match status" value="1"/>
</dbReference>
<dbReference type="InterPro" id="IPR005225">
    <property type="entry name" value="Small_GTP-bd"/>
</dbReference>
<dbReference type="SUPFAM" id="SSF52540">
    <property type="entry name" value="P-loop containing nucleoside triphosphate hydrolases"/>
    <property type="match status" value="1"/>
</dbReference>
<dbReference type="PANTHER" id="PTHR43261">
    <property type="entry name" value="TRANSLATION ELONGATION FACTOR G-RELATED"/>
    <property type="match status" value="1"/>
</dbReference>
<dbReference type="FunFam" id="3.30.70.240:FF:000001">
    <property type="entry name" value="Elongation factor G"/>
    <property type="match status" value="1"/>
</dbReference>
<dbReference type="SUPFAM" id="SSF50447">
    <property type="entry name" value="Translation proteins"/>
    <property type="match status" value="1"/>
</dbReference>
<dbReference type="InterPro" id="IPR000640">
    <property type="entry name" value="EFG_V-like"/>
</dbReference>
<dbReference type="EMBL" id="VBAK01000105">
    <property type="protein sequence ID" value="TMI91062.1"/>
    <property type="molecule type" value="Genomic_DNA"/>
</dbReference>
<dbReference type="Pfam" id="PF14492">
    <property type="entry name" value="EFG_III"/>
    <property type="match status" value="1"/>
</dbReference>
<dbReference type="Proteomes" id="UP000318509">
    <property type="component" value="Unassembled WGS sequence"/>
</dbReference>
<dbReference type="InterPro" id="IPR000795">
    <property type="entry name" value="T_Tr_GTP-bd_dom"/>
</dbReference>
<dbReference type="Gene3D" id="3.30.70.870">
    <property type="entry name" value="Elongation Factor G (Translational Gtpase), domain 3"/>
    <property type="match status" value="1"/>
</dbReference>
<dbReference type="Pfam" id="PF03764">
    <property type="entry name" value="EFG_IV"/>
    <property type="match status" value="1"/>
</dbReference>
<dbReference type="InterPro" id="IPR035649">
    <property type="entry name" value="EFG_V"/>
</dbReference>
<comment type="caution">
    <text evidence="6">The sequence shown here is derived from an EMBL/GenBank/DDBJ whole genome shotgun (WGS) entry which is preliminary data.</text>
</comment>
<dbReference type="InterPro" id="IPR014721">
    <property type="entry name" value="Ribsml_uS5_D2-typ_fold_subgr"/>
</dbReference>
<dbReference type="SMART" id="SM00889">
    <property type="entry name" value="EFG_IV"/>
    <property type="match status" value="1"/>
</dbReference>
<dbReference type="CDD" id="cd03713">
    <property type="entry name" value="EFG_mtEFG_C"/>
    <property type="match status" value="1"/>
</dbReference>
<gene>
    <name evidence="6" type="primary">fusA</name>
    <name evidence="6" type="ORF">E6H00_05090</name>
</gene>
<dbReference type="InterPro" id="IPR027417">
    <property type="entry name" value="P-loop_NTPase"/>
</dbReference>
<evidence type="ECO:0000313" key="6">
    <source>
        <dbReference type="EMBL" id="TMI91062.1"/>
    </source>
</evidence>
<accession>A0A537K6B6</accession>
<dbReference type="CDD" id="cd16262">
    <property type="entry name" value="EFG_III"/>
    <property type="match status" value="1"/>
</dbReference>
<dbReference type="InterPro" id="IPR047872">
    <property type="entry name" value="EFG_IV"/>
</dbReference>
<protein>
    <recommendedName>
        <fullName evidence="4">Elongation factor G</fullName>
    </recommendedName>
</protein>
<dbReference type="Pfam" id="PF00009">
    <property type="entry name" value="GTP_EFTU"/>
    <property type="match status" value="1"/>
</dbReference>
<dbReference type="Gene3D" id="2.40.30.10">
    <property type="entry name" value="Translation factors"/>
    <property type="match status" value="1"/>
</dbReference>
<dbReference type="Gene3D" id="3.30.70.240">
    <property type="match status" value="1"/>
</dbReference>
<dbReference type="NCBIfam" id="TIGR00231">
    <property type="entry name" value="small_GTP"/>
    <property type="match status" value="1"/>
</dbReference>
<dbReference type="AlphaFoldDB" id="A0A537K6B6"/>
<sequence length="693" mass="74098">MKRYAADKIRNIAVAGHGGTGKTSLVEAMLFAAKAVDRLGRVEDGTTTTDFDPEEIRRKITVNAALAPLEWKDAKLNLIDTPGYPDFIGEVVGAFRAVESVLITVDATAGAEVQTDKAWSLAARERLSRIVVVTRMDRENAAFARVVDGLAERFGRQVVALQWPIGSAGSFSGTIDLVTMTALGPSGPMALDSVPRDVQTAAAEARDRLVEAIAETDDQLTETYLEKGELEPAALVAGLQRGVRAGTLAPVLCTAAPRGIGVAALLDALVQLPPSPAAREGVAARSAKGGAVTLTAADGVPAAQVFKTMADPYVGKLSYLRVFSGTLKSDSQAWNAGKGKAERLGQLFFLRGKHQEPAPEIGAGDIGAVAKLAETGTGDTLTDKDRGVILPPIEFPKPVMSMAIEPKSKADEDKLSAALARLIEEDHTLQVRRAGEVKQTVLSGMGESHLEIVADRLKRKFGTEVTLSVPRVPYRETVRGHARVQGKYKRQTGGRGQYGDCWIELDAKPLGGGYEFVDKIFGGAIPRNFIPSVEKGIKDAMEEGIVAGYQVVDVKVTLVDGSYHEVDSSDMAFKIAGSMAFKKAMQEAKPALLEPIVTVAVQVPEDQMGDIIGDLNSKRARIQGMEAGAEGTSIVRAQVPMAEMLRYASDLRSITGGRGTFEMEFAHYDEVPAHIAERVIAEAKKQKEAVESR</sequence>
<keyword evidence="3" id="KW-0342">GTP-binding</keyword>
<name>A0A537K6B6_9BACT</name>
<dbReference type="GO" id="GO:0032790">
    <property type="term" value="P:ribosome disassembly"/>
    <property type="evidence" value="ECO:0007669"/>
    <property type="project" value="TreeGrafter"/>
</dbReference>
<dbReference type="GO" id="GO:0005525">
    <property type="term" value="F:GTP binding"/>
    <property type="evidence" value="ECO:0007669"/>
    <property type="project" value="UniProtKB-UniRule"/>
</dbReference>
<keyword evidence="6" id="KW-0251">Elongation factor</keyword>
<dbReference type="NCBIfam" id="NF009379">
    <property type="entry name" value="PRK12740.1-3"/>
    <property type="match status" value="1"/>
</dbReference>
<dbReference type="SUPFAM" id="SSF54211">
    <property type="entry name" value="Ribosomal protein S5 domain 2-like"/>
    <property type="match status" value="1"/>
</dbReference>
<dbReference type="NCBIfam" id="NF009891">
    <property type="entry name" value="PRK13351.1-1"/>
    <property type="match status" value="1"/>
</dbReference>
<evidence type="ECO:0000256" key="4">
    <source>
        <dbReference type="NCBIfam" id="TIGR00484"/>
    </source>
</evidence>
<dbReference type="CDD" id="cd01434">
    <property type="entry name" value="EFG_mtEFG1_IV"/>
    <property type="match status" value="1"/>
</dbReference>
<dbReference type="FunFam" id="3.30.230.10:FF:000003">
    <property type="entry name" value="Elongation factor G"/>
    <property type="match status" value="1"/>
</dbReference>
<comment type="similarity">
    <text evidence="1">Belongs to the TRAFAC class translation factor GTPase superfamily. Classic translation factor GTPase family. EF-G/EF-2 subfamily.</text>
</comment>
<evidence type="ECO:0000256" key="2">
    <source>
        <dbReference type="ARBA" id="ARBA00022741"/>
    </source>
</evidence>
<evidence type="ECO:0000256" key="1">
    <source>
        <dbReference type="ARBA" id="ARBA00005870"/>
    </source>
</evidence>
<dbReference type="InterPro" id="IPR005517">
    <property type="entry name" value="Transl_elong_EFG/EF2_IV"/>
</dbReference>
<organism evidence="6 7">
    <name type="scientific">Candidatus Segetimicrobium genomatis</name>
    <dbReference type="NCBI Taxonomy" id="2569760"/>
    <lineage>
        <taxon>Bacteria</taxon>
        <taxon>Bacillati</taxon>
        <taxon>Candidatus Sysuimicrobiota</taxon>
        <taxon>Candidatus Sysuimicrobiia</taxon>
        <taxon>Candidatus Sysuimicrobiales</taxon>
        <taxon>Candidatus Segetimicrobiaceae</taxon>
        <taxon>Candidatus Segetimicrobium</taxon>
    </lineage>
</organism>
<proteinExistence type="inferred from homology"/>
<dbReference type="Pfam" id="PF00679">
    <property type="entry name" value="EFG_C"/>
    <property type="match status" value="1"/>
</dbReference>
<dbReference type="SUPFAM" id="SSF54980">
    <property type="entry name" value="EF-G C-terminal domain-like"/>
    <property type="match status" value="2"/>
</dbReference>
<dbReference type="Gene3D" id="3.30.230.10">
    <property type="match status" value="1"/>
</dbReference>
<keyword evidence="6" id="KW-0648">Protein biosynthesis</keyword>
<dbReference type="GO" id="GO:0003924">
    <property type="term" value="F:GTPase activity"/>
    <property type="evidence" value="ECO:0007669"/>
    <property type="project" value="InterPro"/>
</dbReference>